<keyword evidence="3" id="KW-0418">Kinase</keyword>
<name>A0ABN0ZUL4_9ACTN</name>
<accession>A0ABN0ZUL4</accession>
<evidence type="ECO:0000259" key="6">
    <source>
        <dbReference type="PROSITE" id="PS50011"/>
    </source>
</evidence>
<dbReference type="InterPro" id="IPR000719">
    <property type="entry name" value="Prot_kinase_dom"/>
</dbReference>
<evidence type="ECO:0000256" key="2">
    <source>
        <dbReference type="ARBA" id="ARBA00022741"/>
    </source>
</evidence>
<dbReference type="SMART" id="SM00220">
    <property type="entry name" value="S_TKc"/>
    <property type="match status" value="1"/>
</dbReference>
<dbReference type="PANTHER" id="PTHR43289:SF34">
    <property type="entry name" value="SERINE_THREONINE-PROTEIN KINASE YBDM-RELATED"/>
    <property type="match status" value="1"/>
</dbReference>
<keyword evidence="4 5" id="KW-0067">ATP-binding</keyword>
<dbReference type="Gene3D" id="1.10.510.10">
    <property type="entry name" value="Transferase(Phosphotransferase) domain 1"/>
    <property type="match status" value="1"/>
</dbReference>
<gene>
    <name evidence="7" type="ORF">GCM10010361_24370</name>
</gene>
<dbReference type="PANTHER" id="PTHR43289">
    <property type="entry name" value="MITOGEN-ACTIVATED PROTEIN KINASE KINASE KINASE 20-RELATED"/>
    <property type="match status" value="1"/>
</dbReference>
<proteinExistence type="predicted"/>
<dbReference type="Gene3D" id="2.40.10.480">
    <property type="match status" value="1"/>
</dbReference>
<keyword evidence="1" id="KW-0808">Transferase</keyword>
<protein>
    <recommendedName>
        <fullName evidence="6">Protein kinase domain-containing protein</fullName>
    </recommendedName>
</protein>
<dbReference type="RefSeq" id="WP_346094984.1">
    <property type="nucleotide sequence ID" value="NZ_BAAABY010000018.1"/>
</dbReference>
<dbReference type="InterPro" id="IPR018391">
    <property type="entry name" value="PQQ_b-propeller_rpt"/>
</dbReference>
<evidence type="ECO:0000256" key="4">
    <source>
        <dbReference type="ARBA" id="ARBA00022840"/>
    </source>
</evidence>
<evidence type="ECO:0000256" key="3">
    <source>
        <dbReference type="ARBA" id="ARBA00022777"/>
    </source>
</evidence>
<evidence type="ECO:0000256" key="1">
    <source>
        <dbReference type="ARBA" id="ARBA00022679"/>
    </source>
</evidence>
<evidence type="ECO:0000313" key="7">
    <source>
        <dbReference type="EMBL" id="GAA0459549.1"/>
    </source>
</evidence>
<sequence length="680" mass="70033">MDPLSTGDPLRLGPYRLLGVLGAGGMGKVYLGRDGQGQPAALKVLRPELAHDQQMVQRFLREAQAAQAVTGKGVARVLGAQTEGGRQWIASEFLAGPTLDQAVRQYGPLPESAVRVLAGALAATLGDVHAAGLVHRDIKPSNIVLTSDGPRVIDFGIARPEHGLTLTSTGEAPATPGYGAPEQVLGQRTGPAGDIFALGAVLAYAASGRNAFTGGHVAAVQYEVVHGEPDLSAVPGALRQPLAYCLAKDPAARPAPAWLARALTPPRRPDLPWKNGPLAVEINQREEHARRLAEVPGVEVAGVPRRRLLGAFAAGGAVLLAGGGGALWWAVGGEEVNDGPQPWAAEPLSTYAPGTVPEPLWSRPDVASAKAPAPLAVRDVVVVAAPSGVLRAYGVTDGKHRWTSPPTATETGALEAPDGVVLVVASDGSLLALDAADGKQAWSVRGADAERLLAADDAAVYVLTGRGRIRAIDLEEHTVRWTAPAPVAITGAAVGAAAEDERLVLHGVDGRVAALETGRGGIAWGPRKQGGKALVPAVGDGTVYLGGSSLTALSLRSGAKKWREPGSGEDGFGAPAVSGGSLYIAQGGDLSVRRTKDGSEAWTLPMNLGKLSVAPPVTAGRSVWLADGEESENGISTADTRSGVLAWSYTPGTRGDWHLATADNRVFLLQAGTLTAMPVF</sequence>
<dbReference type="InterPro" id="IPR002372">
    <property type="entry name" value="PQQ_rpt_dom"/>
</dbReference>
<dbReference type="Gene3D" id="2.130.10.10">
    <property type="entry name" value="YVTN repeat-like/Quinoprotein amine dehydrogenase"/>
    <property type="match status" value="1"/>
</dbReference>
<dbReference type="Pfam" id="PF13360">
    <property type="entry name" value="PQQ_2"/>
    <property type="match status" value="2"/>
</dbReference>
<comment type="caution">
    <text evidence="7">The sequence shown here is derived from an EMBL/GenBank/DDBJ whole genome shotgun (WGS) entry which is preliminary data.</text>
</comment>
<keyword evidence="8" id="KW-1185">Reference proteome</keyword>
<dbReference type="CDD" id="cd14014">
    <property type="entry name" value="STKc_PknB_like"/>
    <property type="match status" value="1"/>
</dbReference>
<dbReference type="PROSITE" id="PS50011">
    <property type="entry name" value="PROTEIN_KINASE_DOM"/>
    <property type="match status" value="1"/>
</dbReference>
<dbReference type="Pfam" id="PF00069">
    <property type="entry name" value="Pkinase"/>
    <property type="match status" value="1"/>
</dbReference>
<dbReference type="SMART" id="SM00564">
    <property type="entry name" value="PQQ"/>
    <property type="match status" value="6"/>
</dbReference>
<dbReference type="SUPFAM" id="SSF56112">
    <property type="entry name" value="Protein kinase-like (PK-like)"/>
    <property type="match status" value="1"/>
</dbReference>
<dbReference type="SUPFAM" id="SSF50998">
    <property type="entry name" value="Quinoprotein alcohol dehydrogenase-like"/>
    <property type="match status" value="1"/>
</dbReference>
<dbReference type="PROSITE" id="PS00108">
    <property type="entry name" value="PROTEIN_KINASE_ST"/>
    <property type="match status" value="1"/>
</dbReference>
<dbReference type="InterPro" id="IPR008271">
    <property type="entry name" value="Ser/Thr_kinase_AS"/>
</dbReference>
<evidence type="ECO:0000256" key="5">
    <source>
        <dbReference type="PROSITE-ProRule" id="PRU10141"/>
    </source>
</evidence>
<evidence type="ECO:0000313" key="8">
    <source>
        <dbReference type="Proteomes" id="UP001500909"/>
    </source>
</evidence>
<dbReference type="Proteomes" id="UP001500909">
    <property type="component" value="Unassembled WGS sequence"/>
</dbReference>
<dbReference type="Gene3D" id="3.30.200.20">
    <property type="entry name" value="Phosphorylase Kinase, domain 1"/>
    <property type="match status" value="1"/>
</dbReference>
<dbReference type="InterPro" id="IPR015943">
    <property type="entry name" value="WD40/YVTN_repeat-like_dom_sf"/>
</dbReference>
<reference evidence="7 8" key="1">
    <citation type="journal article" date="2019" name="Int. J. Syst. Evol. Microbiol.">
        <title>The Global Catalogue of Microorganisms (GCM) 10K type strain sequencing project: providing services to taxonomists for standard genome sequencing and annotation.</title>
        <authorList>
            <consortium name="The Broad Institute Genomics Platform"/>
            <consortium name="The Broad Institute Genome Sequencing Center for Infectious Disease"/>
            <person name="Wu L."/>
            <person name="Ma J."/>
        </authorList>
    </citation>
    <scope>NUCLEOTIDE SEQUENCE [LARGE SCALE GENOMIC DNA]</scope>
    <source>
        <strain evidence="7 8">JCM 4805</strain>
    </source>
</reference>
<feature type="binding site" evidence="5">
    <location>
        <position position="43"/>
    </location>
    <ligand>
        <name>ATP</name>
        <dbReference type="ChEBI" id="CHEBI:30616"/>
    </ligand>
</feature>
<feature type="domain" description="Protein kinase" evidence="6">
    <location>
        <begin position="15"/>
        <end position="271"/>
    </location>
</feature>
<dbReference type="InterPro" id="IPR011009">
    <property type="entry name" value="Kinase-like_dom_sf"/>
</dbReference>
<keyword evidence="2 5" id="KW-0547">Nucleotide-binding</keyword>
<dbReference type="InterPro" id="IPR011047">
    <property type="entry name" value="Quinoprotein_ADH-like_sf"/>
</dbReference>
<organism evidence="7 8">
    <name type="scientific">Streptomyces olivaceiscleroticus</name>
    <dbReference type="NCBI Taxonomy" id="68245"/>
    <lineage>
        <taxon>Bacteria</taxon>
        <taxon>Bacillati</taxon>
        <taxon>Actinomycetota</taxon>
        <taxon>Actinomycetes</taxon>
        <taxon>Kitasatosporales</taxon>
        <taxon>Streptomycetaceae</taxon>
        <taxon>Streptomyces</taxon>
    </lineage>
</organism>
<dbReference type="InterPro" id="IPR017441">
    <property type="entry name" value="Protein_kinase_ATP_BS"/>
</dbReference>
<dbReference type="PROSITE" id="PS00107">
    <property type="entry name" value="PROTEIN_KINASE_ATP"/>
    <property type="match status" value="1"/>
</dbReference>
<dbReference type="EMBL" id="BAAABY010000018">
    <property type="protein sequence ID" value="GAA0459549.1"/>
    <property type="molecule type" value="Genomic_DNA"/>
</dbReference>